<dbReference type="Pfam" id="PF13263">
    <property type="entry name" value="PHP_C"/>
    <property type="match status" value="1"/>
</dbReference>
<name>A0A381Q0Y5_9ZZZZ</name>
<proteinExistence type="predicted"/>
<dbReference type="PANTHER" id="PTHR42924">
    <property type="entry name" value="EXONUCLEASE"/>
    <property type="match status" value="1"/>
</dbReference>
<protein>
    <recommendedName>
        <fullName evidence="2">Polymerase/histidinol phosphatase N-terminal domain-containing protein</fullName>
    </recommendedName>
</protein>
<organism evidence="1">
    <name type="scientific">marine metagenome</name>
    <dbReference type="NCBI Taxonomy" id="408172"/>
    <lineage>
        <taxon>unclassified sequences</taxon>
        <taxon>metagenomes</taxon>
        <taxon>ecological metagenomes</taxon>
    </lineage>
</organism>
<dbReference type="Gene3D" id="3.20.20.140">
    <property type="entry name" value="Metal-dependent hydrolases"/>
    <property type="match status" value="1"/>
</dbReference>
<dbReference type="EMBL" id="UINC01001150">
    <property type="protein sequence ID" value="SUZ72524.1"/>
    <property type="molecule type" value="Genomic_DNA"/>
</dbReference>
<dbReference type="CDD" id="cd07432">
    <property type="entry name" value="PHP_HisPPase"/>
    <property type="match status" value="1"/>
</dbReference>
<accession>A0A381Q0Y5</accession>
<evidence type="ECO:0000313" key="1">
    <source>
        <dbReference type="EMBL" id="SUZ72524.1"/>
    </source>
</evidence>
<dbReference type="SUPFAM" id="SSF89550">
    <property type="entry name" value="PHP domain-like"/>
    <property type="match status" value="1"/>
</dbReference>
<dbReference type="PANTHER" id="PTHR42924:SF3">
    <property type="entry name" value="POLYMERASE_HISTIDINOL PHOSPHATASE N-TERMINAL DOMAIN-CONTAINING PROTEIN"/>
    <property type="match status" value="1"/>
</dbReference>
<sequence length="204" mass="22230">MWSGDSTTTPDEIRESVAAAGIDVLCITDHNAIKGAVELKDTLPCRVIIGEELKTHAGEIIGLFLKERIPQGIPPENAARNIRDQGGLVYIPHPFDPLRNNLQAEVLDELVNLGLVDGLEVFNGKTSLRSLNEKAAAYAIRHDLAIGAGSDAHVAEAIGAAYLEMPDFDNPQDFLNSMRLGRPVGHHYDPPRTWRPRIVPSTAD</sequence>
<dbReference type="InterPro" id="IPR052018">
    <property type="entry name" value="PHP_domain"/>
</dbReference>
<reference evidence="1" key="1">
    <citation type="submission" date="2018-05" db="EMBL/GenBank/DDBJ databases">
        <authorList>
            <person name="Lanie J.A."/>
            <person name="Ng W.-L."/>
            <person name="Kazmierczak K.M."/>
            <person name="Andrzejewski T.M."/>
            <person name="Davidsen T.M."/>
            <person name="Wayne K.J."/>
            <person name="Tettelin H."/>
            <person name="Glass J.I."/>
            <person name="Rusch D."/>
            <person name="Podicherti R."/>
            <person name="Tsui H.-C.T."/>
            <person name="Winkler M.E."/>
        </authorList>
    </citation>
    <scope>NUCLEOTIDE SEQUENCE</scope>
</reference>
<evidence type="ECO:0008006" key="2">
    <source>
        <dbReference type="Google" id="ProtNLM"/>
    </source>
</evidence>
<dbReference type="AlphaFoldDB" id="A0A381Q0Y5"/>
<gene>
    <name evidence="1" type="ORF">METZ01_LOCUS25378</name>
</gene>
<dbReference type="GO" id="GO:0035312">
    <property type="term" value="F:5'-3' DNA exonuclease activity"/>
    <property type="evidence" value="ECO:0007669"/>
    <property type="project" value="TreeGrafter"/>
</dbReference>
<dbReference type="InterPro" id="IPR016195">
    <property type="entry name" value="Pol/histidinol_Pase-like"/>
</dbReference>
<dbReference type="GO" id="GO:0004534">
    <property type="term" value="F:5'-3' RNA exonuclease activity"/>
    <property type="evidence" value="ECO:0007669"/>
    <property type="project" value="TreeGrafter"/>
</dbReference>